<protein>
    <submittedName>
        <fullName evidence="2">Uncharacterized protein</fullName>
    </submittedName>
</protein>
<keyword evidence="3" id="KW-1185">Reference proteome</keyword>
<dbReference type="AlphaFoldDB" id="A0A8K0X9V5"/>
<gene>
    <name evidence="2" type="ORF">B0T11DRAFT_324670</name>
</gene>
<sequence length="227" mass="26432">MFRRPVHIYDDHSEDDLPEPPLQWSGRNGININNISIQDDGRDRHRVRILDDRNHYRPSTPLSQGYRHITVPRDHRDEPPRWDPRGIVRPIVRPPRYRSYSRAYPDGRTSPLAHSTVTVLLPHSETTVIDSRYLDRHFPNASLFIVNGLLDVPAFLNDQHRSRTEDSAFDMYLPQMARVVFLFFNEEVESQYAPTFASMRCRLDGGREDITTAGLGLWGAQKSWEEL</sequence>
<dbReference type="Proteomes" id="UP000813385">
    <property type="component" value="Unassembled WGS sequence"/>
</dbReference>
<proteinExistence type="predicted"/>
<comment type="caution">
    <text evidence="2">The sequence shown here is derived from an EMBL/GenBank/DDBJ whole genome shotgun (WGS) entry which is preliminary data.</text>
</comment>
<reference evidence="2" key="1">
    <citation type="journal article" date="2021" name="Nat. Commun.">
        <title>Genetic determinants of endophytism in the Arabidopsis root mycobiome.</title>
        <authorList>
            <person name="Mesny F."/>
            <person name="Miyauchi S."/>
            <person name="Thiergart T."/>
            <person name="Pickel B."/>
            <person name="Atanasova L."/>
            <person name="Karlsson M."/>
            <person name="Huettel B."/>
            <person name="Barry K.W."/>
            <person name="Haridas S."/>
            <person name="Chen C."/>
            <person name="Bauer D."/>
            <person name="Andreopoulos W."/>
            <person name="Pangilinan J."/>
            <person name="LaButti K."/>
            <person name="Riley R."/>
            <person name="Lipzen A."/>
            <person name="Clum A."/>
            <person name="Drula E."/>
            <person name="Henrissat B."/>
            <person name="Kohler A."/>
            <person name="Grigoriev I.V."/>
            <person name="Martin F.M."/>
            <person name="Hacquard S."/>
        </authorList>
    </citation>
    <scope>NUCLEOTIDE SEQUENCE</scope>
    <source>
        <strain evidence="2">MPI-CAGE-AT-0016</strain>
    </source>
</reference>
<feature type="region of interest" description="Disordered" evidence="1">
    <location>
        <begin position="1"/>
        <end position="20"/>
    </location>
</feature>
<evidence type="ECO:0000256" key="1">
    <source>
        <dbReference type="SAM" id="MobiDB-lite"/>
    </source>
</evidence>
<dbReference type="EMBL" id="JAGPXD010000001">
    <property type="protein sequence ID" value="KAH7376804.1"/>
    <property type="molecule type" value="Genomic_DNA"/>
</dbReference>
<name>A0A8K0X9V5_9PEZI</name>
<accession>A0A8K0X9V5</accession>
<organism evidence="2 3">
    <name type="scientific">Plectosphaerella cucumerina</name>
    <dbReference type="NCBI Taxonomy" id="40658"/>
    <lineage>
        <taxon>Eukaryota</taxon>
        <taxon>Fungi</taxon>
        <taxon>Dikarya</taxon>
        <taxon>Ascomycota</taxon>
        <taxon>Pezizomycotina</taxon>
        <taxon>Sordariomycetes</taxon>
        <taxon>Hypocreomycetidae</taxon>
        <taxon>Glomerellales</taxon>
        <taxon>Plectosphaerellaceae</taxon>
        <taxon>Plectosphaerella</taxon>
    </lineage>
</organism>
<evidence type="ECO:0000313" key="3">
    <source>
        <dbReference type="Proteomes" id="UP000813385"/>
    </source>
</evidence>
<evidence type="ECO:0000313" key="2">
    <source>
        <dbReference type="EMBL" id="KAH7376804.1"/>
    </source>
</evidence>